<keyword evidence="3" id="KW-1185">Reference proteome</keyword>
<accession>A0A562QGB0</accession>
<dbReference type="OrthoDB" id="9792428at2"/>
<dbReference type="InterPro" id="IPR036514">
    <property type="entry name" value="SGNH_hydro_sf"/>
</dbReference>
<protein>
    <submittedName>
        <fullName evidence="2">Import receptor subunit TOM5-like</fullName>
    </submittedName>
</protein>
<evidence type="ECO:0000313" key="3">
    <source>
        <dbReference type="Proteomes" id="UP000316905"/>
    </source>
</evidence>
<name>A0A562QGB0_9PSED</name>
<dbReference type="SUPFAM" id="SSF52266">
    <property type="entry name" value="SGNH hydrolase"/>
    <property type="match status" value="1"/>
</dbReference>
<dbReference type="EMBL" id="VLKY01000005">
    <property type="protein sequence ID" value="TWI55076.1"/>
    <property type="molecule type" value="Genomic_DNA"/>
</dbReference>
<keyword evidence="1" id="KW-0732">Signal</keyword>
<reference evidence="2 3" key="1">
    <citation type="journal article" date="2015" name="Stand. Genomic Sci.">
        <title>Genomic Encyclopedia of Bacterial and Archaeal Type Strains, Phase III: the genomes of soil and plant-associated and newly described type strains.</title>
        <authorList>
            <person name="Whitman W.B."/>
            <person name="Woyke T."/>
            <person name="Klenk H.P."/>
            <person name="Zhou Y."/>
            <person name="Lilburn T.G."/>
            <person name="Beck B.J."/>
            <person name="De Vos P."/>
            <person name="Vandamme P."/>
            <person name="Eisen J.A."/>
            <person name="Garrity G."/>
            <person name="Hugenholtz P."/>
            <person name="Kyrpides N.C."/>
        </authorList>
    </citation>
    <scope>NUCLEOTIDE SEQUENCE [LARGE SCALE GENOMIC DNA]</scope>
    <source>
        <strain evidence="2 3">CGMCC 1.6858</strain>
    </source>
</reference>
<evidence type="ECO:0000313" key="2">
    <source>
        <dbReference type="EMBL" id="TWI55076.1"/>
    </source>
</evidence>
<dbReference type="CDD" id="cd00229">
    <property type="entry name" value="SGNH_hydrolase"/>
    <property type="match status" value="1"/>
</dbReference>
<sequence>MRISIRSIIPFLFIYLTSTLYASAAQQTQADAHAPIKILFVGNSYTYVNDLPAVLSEMSIQARQARPIQTKTLAFSGASLELHWKKGDIQQALKDEHWDYVVLQEHSMLPVKNLDLMYQYARLMDDEIKKKGAKTIFYLTWARQNNPDMQAKLDQAYTAIAKERGALLAPVGQAWQTALAATPRPSLFLPDGSHPSFTGSYIGASVFYSLIYGKKPPQPSAAQTKRLEKATAATLQQAAWKAVQSLESSLRVSPTAQDMHAAN</sequence>
<dbReference type="Gene3D" id="3.40.50.1110">
    <property type="entry name" value="SGNH hydrolase"/>
    <property type="match status" value="1"/>
</dbReference>
<dbReference type="AlphaFoldDB" id="A0A562QGB0"/>
<keyword evidence="2" id="KW-0675">Receptor</keyword>
<organism evidence="2 3">
    <name type="scientific">Pseudomonas duriflava</name>
    <dbReference type="NCBI Taxonomy" id="459528"/>
    <lineage>
        <taxon>Bacteria</taxon>
        <taxon>Pseudomonadati</taxon>
        <taxon>Pseudomonadota</taxon>
        <taxon>Gammaproteobacteria</taxon>
        <taxon>Pseudomonadales</taxon>
        <taxon>Pseudomonadaceae</taxon>
        <taxon>Pseudomonas</taxon>
    </lineage>
</organism>
<evidence type="ECO:0000256" key="1">
    <source>
        <dbReference type="SAM" id="SignalP"/>
    </source>
</evidence>
<dbReference type="Proteomes" id="UP000316905">
    <property type="component" value="Unassembled WGS sequence"/>
</dbReference>
<dbReference type="RefSeq" id="WP_145141141.1">
    <property type="nucleotide sequence ID" value="NZ_VLKY01000005.1"/>
</dbReference>
<comment type="caution">
    <text evidence="2">The sequence shown here is derived from an EMBL/GenBank/DDBJ whole genome shotgun (WGS) entry which is preliminary data.</text>
</comment>
<proteinExistence type="predicted"/>
<feature type="signal peptide" evidence="1">
    <location>
        <begin position="1"/>
        <end position="24"/>
    </location>
</feature>
<gene>
    <name evidence="2" type="ORF">IQ22_01988</name>
</gene>
<feature type="chain" id="PRO_5022177562" evidence="1">
    <location>
        <begin position="25"/>
        <end position="263"/>
    </location>
</feature>
<dbReference type="GO" id="GO:0016788">
    <property type="term" value="F:hydrolase activity, acting on ester bonds"/>
    <property type="evidence" value="ECO:0007669"/>
    <property type="project" value="UniProtKB-ARBA"/>
</dbReference>